<dbReference type="GO" id="GO:0016491">
    <property type="term" value="F:oxidoreductase activity"/>
    <property type="evidence" value="ECO:0007669"/>
    <property type="project" value="UniProtKB-KW"/>
</dbReference>
<dbReference type="GO" id="GO:0005737">
    <property type="term" value="C:cytoplasm"/>
    <property type="evidence" value="ECO:0007669"/>
    <property type="project" value="TreeGrafter"/>
</dbReference>
<dbReference type="RefSeq" id="WP_186744658.1">
    <property type="nucleotide sequence ID" value="NZ_CP060394.1"/>
</dbReference>
<dbReference type="Proteomes" id="UP000515312">
    <property type="component" value="Chromosome"/>
</dbReference>
<evidence type="ECO:0000313" key="4">
    <source>
        <dbReference type="Proteomes" id="UP000515312"/>
    </source>
</evidence>
<dbReference type="AlphaFoldDB" id="A0A7G8BL99"/>
<protein>
    <submittedName>
        <fullName evidence="3">FAD-dependent oxidoreductase</fullName>
    </submittedName>
</protein>
<dbReference type="InterPro" id="IPR006076">
    <property type="entry name" value="FAD-dep_OxRdtase"/>
</dbReference>
<sequence>MSTADVLIAGGGIIGLSTALELAGRGLRVTVLERGCAMAEASWAAAGMLAAFDPENPADLRPLSELSISLYPDYLNTIERLSRLQVPLRTSRTLQGSERNHIFSNALSAAEIAACVPDLDPESRSFLWLKEHSLDPRDLCAALPKAAVAAGISIIEHSPITEVRAMASVVDVRTPQATWSASHFINCCGAWAGAISHLPSIEPRKGQMVTVKLPPSHRLDCVIRTPELYLVPRGDGRIVIGASVERAGFDKSVEETTIQALLDQAAALWPPIRQAQIVETWAGLRPGSADGLPIMDACGEGSCWIASGHFRNGILLAPGTARIMRNLILGEPPSVHLAPFRCDRFAAASVP</sequence>
<dbReference type="SUPFAM" id="SSF51905">
    <property type="entry name" value="FAD/NAD(P)-binding domain"/>
    <property type="match status" value="1"/>
</dbReference>
<dbReference type="EMBL" id="CP060394">
    <property type="protein sequence ID" value="QNI33319.1"/>
    <property type="molecule type" value="Genomic_DNA"/>
</dbReference>
<keyword evidence="1" id="KW-0560">Oxidoreductase</keyword>
<dbReference type="Gene3D" id="3.50.50.60">
    <property type="entry name" value="FAD/NAD(P)-binding domain"/>
    <property type="match status" value="1"/>
</dbReference>
<dbReference type="KEGG" id="adin:H7849_04990"/>
<dbReference type="PANTHER" id="PTHR13847">
    <property type="entry name" value="SARCOSINE DEHYDROGENASE-RELATED"/>
    <property type="match status" value="1"/>
</dbReference>
<dbReference type="SUPFAM" id="SSF54373">
    <property type="entry name" value="FAD-linked reductases, C-terminal domain"/>
    <property type="match status" value="1"/>
</dbReference>
<dbReference type="InterPro" id="IPR036188">
    <property type="entry name" value="FAD/NAD-bd_sf"/>
</dbReference>
<feature type="domain" description="FAD dependent oxidoreductase" evidence="2">
    <location>
        <begin position="5"/>
        <end position="325"/>
    </location>
</feature>
<gene>
    <name evidence="3" type="ORF">H7849_04990</name>
</gene>
<reference evidence="3 4" key="1">
    <citation type="submission" date="2020-08" db="EMBL/GenBank/DDBJ databases">
        <title>Edaphobacter telluris sp. nov. and Acidobacterium dinghuensis sp. nov., two acidobacteria isolated from forest soil.</title>
        <authorList>
            <person name="Fu J."/>
            <person name="Qiu L."/>
        </authorList>
    </citation>
    <scope>NUCLEOTIDE SEQUENCE [LARGE SCALE GENOMIC DNA]</scope>
    <source>
        <strain evidence="3">4Y35</strain>
    </source>
</reference>
<organism evidence="3 4">
    <name type="scientific">Alloacidobacterium dinghuense</name>
    <dbReference type="NCBI Taxonomy" id="2763107"/>
    <lineage>
        <taxon>Bacteria</taxon>
        <taxon>Pseudomonadati</taxon>
        <taxon>Acidobacteriota</taxon>
        <taxon>Terriglobia</taxon>
        <taxon>Terriglobales</taxon>
        <taxon>Acidobacteriaceae</taxon>
        <taxon>Alloacidobacterium</taxon>
    </lineage>
</organism>
<evidence type="ECO:0000313" key="3">
    <source>
        <dbReference type="EMBL" id="QNI33319.1"/>
    </source>
</evidence>
<proteinExistence type="predicted"/>
<dbReference type="Pfam" id="PF01266">
    <property type="entry name" value="DAO"/>
    <property type="match status" value="1"/>
</dbReference>
<dbReference type="PANTHER" id="PTHR13847:SF289">
    <property type="entry name" value="GLYCINE OXIDASE"/>
    <property type="match status" value="1"/>
</dbReference>
<keyword evidence="4" id="KW-1185">Reference proteome</keyword>
<accession>A0A7G8BL99</accession>
<evidence type="ECO:0000256" key="1">
    <source>
        <dbReference type="ARBA" id="ARBA00023002"/>
    </source>
</evidence>
<evidence type="ECO:0000259" key="2">
    <source>
        <dbReference type="Pfam" id="PF01266"/>
    </source>
</evidence>
<dbReference type="Gene3D" id="3.30.9.10">
    <property type="entry name" value="D-Amino Acid Oxidase, subunit A, domain 2"/>
    <property type="match status" value="1"/>
</dbReference>
<name>A0A7G8BL99_9BACT</name>